<dbReference type="RefSeq" id="WP_262855808.1">
    <property type="nucleotide sequence ID" value="NZ_JAOPKZ010000009.1"/>
</dbReference>
<keyword evidence="1" id="KW-0472">Membrane</keyword>
<dbReference type="EMBL" id="JAOPKZ010000009">
    <property type="protein sequence ID" value="MCU5746263.1"/>
    <property type="molecule type" value="Genomic_DNA"/>
</dbReference>
<reference evidence="2 3" key="1">
    <citation type="journal article" date="2023" name="Int. J. Syst. Evol. Microbiol.">
        <title>Streptococcus sciuri sp. nov., Staphylococcus marylandisciuri sp. nov. and Staphylococcus americanisciuri sp. nov., isolated from faeces of eastern grey squirrel (Sciurus carolinensis).</title>
        <authorList>
            <person name="Volokhov D.V."/>
            <person name="Zagorodnyaya T.A."/>
            <person name="Furtak V.A."/>
            <person name="Nattanmai G."/>
            <person name="Randall L."/>
            <person name="Jose S."/>
            <person name="Gao Y."/>
            <person name="Eisenberg T."/>
            <person name="Delmonte P."/>
            <person name="Blom J."/>
            <person name="Mitchell K.K."/>
        </authorList>
    </citation>
    <scope>NUCLEOTIDE SEQUENCE [LARGE SCALE GENOMIC DNA]</scope>
    <source>
        <strain evidence="2 3">SQ8-PEA</strain>
    </source>
</reference>
<keyword evidence="1" id="KW-1133">Transmembrane helix</keyword>
<protein>
    <submittedName>
        <fullName evidence="2">Type I toxin-antitoxin system Fst family toxin</fullName>
    </submittedName>
</protein>
<comment type="caution">
    <text evidence="2">The sequence shown here is derived from an EMBL/GenBank/DDBJ whole genome shotgun (WGS) entry which is preliminary data.</text>
</comment>
<keyword evidence="3" id="KW-1185">Reference proteome</keyword>
<proteinExistence type="predicted"/>
<evidence type="ECO:0000313" key="2">
    <source>
        <dbReference type="EMBL" id="MCU5746263.1"/>
    </source>
</evidence>
<accession>A0ABT2QQK9</accession>
<gene>
    <name evidence="2" type="ORF">N9R04_05965</name>
</gene>
<evidence type="ECO:0000256" key="1">
    <source>
        <dbReference type="SAM" id="Phobius"/>
    </source>
</evidence>
<dbReference type="Proteomes" id="UP001209553">
    <property type="component" value="Unassembled WGS sequence"/>
</dbReference>
<sequence length="33" mass="3823">MSVLAIIYSTLIAPIVIGIVHTTYKHWLNNRKR</sequence>
<organism evidence="2 3">
    <name type="scientific">Staphylococcus marylandisciuri</name>
    <dbReference type="NCBI Taxonomy" id="2981529"/>
    <lineage>
        <taxon>Bacteria</taxon>
        <taxon>Bacillati</taxon>
        <taxon>Bacillota</taxon>
        <taxon>Bacilli</taxon>
        <taxon>Bacillales</taxon>
        <taxon>Staphylococcaceae</taxon>
        <taxon>Staphylococcus</taxon>
    </lineage>
</organism>
<feature type="transmembrane region" description="Helical" evidence="1">
    <location>
        <begin position="6"/>
        <end position="24"/>
    </location>
</feature>
<dbReference type="NCBIfam" id="NF033608">
    <property type="entry name" value="type_I_tox_Fst"/>
    <property type="match status" value="1"/>
</dbReference>
<keyword evidence="1" id="KW-0812">Transmembrane</keyword>
<name>A0ABT2QQK9_9STAP</name>
<evidence type="ECO:0000313" key="3">
    <source>
        <dbReference type="Proteomes" id="UP001209553"/>
    </source>
</evidence>